<proteinExistence type="predicted"/>
<dbReference type="EMBL" id="CAAALY010061411">
    <property type="protein sequence ID" value="VEL23342.1"/>
    <property type="molecule type" value="Genomic_DNA"/>
</dbReference>
<evidence type="ECO:0000313" key="1">
    <source>
        <dbReference type="EMBL" id="VEL23342.1"/>
    </source>
</evidence>
<evidence type="ECO:0000313" key="2">
    <source>
        <dbReference type="Proteomes" id="UP000784294"/>
    </source>
</evidence>
<organism evidence="1 2">
    <name type="scientific">Protopolystoma xenopodis</name>
    <dbReference type="NCBI Taxonomy" id="117903"/>
    <lineage>
        <taxon>Eukaryota</taxon>
        <taxon>Metazoa</taxon>
        <taxon>Spiralia</taxon>
        <taxon>Lophotrochozoa</taxon>
        <taxon>Platyhelminthes</taxon>
        <taxon>Monogenea</taxon>
        <taxon>Polyopisthocotylea</taxon>
        <taxon>Polystomatidea</taxon>
        <taxon>Polystomatidae</taxon>
        <taxon>Protopolystoma</taxon>
    </lineage>
</organism>
<accession>A0A448WY88</accession>
<gene>
    <name evidence="1" type="ORF">PXEA_LOCUS16782</name>
</gene>
<dbReference type="Proteomes" id="UP000784294">
    <property type="component" value="Unassembled WGS sequence"/>
</dbReference>
<sequence length="188" mass="19642">AIIAFKWLCVHSRYTFSLGSGSSVIDFPTASKPCGQPSSSEPQRYSLHSLRSLLASGELLARRLAEVITEPATCASVQGMGSEQTSPCGRPSGIGRQSWPTSRHLIASADLNFQPGDSSGSIYLSSSPSAAPTPFQLTSLGGNEIVGSASGMLRLLRARILTAVGQQSQALVEAEAIVGLVLEALNPE</sequence>
<keyword evidence="2" id="KW-1185">Reference proteome</keyword>
<comment type="caution">
    <text evidence="1">The sequence shown here is derived from an EMBL/GenBank/DDBJ whole genome shotgun (WGS) entry which is preliminary data.</text>
</comment>
<name>A0A448WY88_9PLAT</name>
<dbReference type="AlphaFoldDB" id="A0A448WY88"/>
<protein>
    <submittedName>
        <fullName evidence="1">Uncharacterized protein</fullName>
    </submittedName>
</protein>
<feature type="non-terminal residue" evidence="1">
    <location>
        <position position="1"/>
    </location>
</feature>
<reference evidence="1" key="1">
    <citation type="submission" date="2018-11" db="EMBL/GenBank/DDBJ databases">
        <authorList>
            <consortium name="Pathogen Informatics"/>
        </authorList>
    </citation>
    <scope>NUCLEOTIDE SEQUENCE</scope>
</reference>